<organism evidence="2 3">
    <name type="scientific">Mucilaginibacter segetis</name>
    <dbReference type="NCBI Taxonomy" id="2793071"/>
    <lineage>
        <taxon>Bacteria</taxon>
        <taxon>Pseudomonadati</taxon>
        <taxon>Bacteroidota</taxon>
        <taxon>Sphingobacteriia</taxon>
        <taxon>Sphingobacteriales</taxon>
        <taxon>Sphingobacteriaceae</taxon>
        <taxon>Mucilaginibacter</taxon>
    </lineage>
</organism>
<dbReference type="InterPro" id="IPR029044">
    <property type="entry name" value="Nucleotide-diphossugar_trans"/>
</dbReference>
<dbReference type="InterPro" id="IPR001173">
    <property type="entry name" value="Glyco_trans_2-like"/>
</dbReference>
<comment type="caution">
    <text evidence="2">The sequence shown here is derived from an EMBL/GenBank/DDBJ whole genome shotgun (WGS) entry which is preliminary data.</text>
</comment>
<dbReference type="Pfam" id="PF00535">
    <property type="entry name" value="Glycos_transf_2"/>
    <property type="match status" value="1"/>
</dbReference>
<dbReference type="Gene3D" id="3.90.550.10">
    <property type="entry name" value="Spore Coat Polysaccharide Biosynthesis Protein SpsA, Chain A"/>
    <property type="match status" value="1"/>
</dbReference>
<dbReference type="GO" id="GO:0016758">
    <property type="term" value="F:hexosyltransferase activity"/>
    <property type="evidence" value="ECO:0007669"/>
    <property type="project" value="UniProtKB-ARBA"/>
</dbReference>
<keyword evidence="3" id="KW-1185">Reference proteome</keyword>
<feature type="domain" description="Glycosyltransferase 2-like" evidence="1">
    <location>
        <begin position="7"/>
        <end position="148"/>
    </location>
</feature>
<dbReference type="SUPFAM" id="SSF53448">
    <property type="entry name" value="Nucleotide-diphospho-sugar transferases"/>
    <property type="match status" value="1"/>
</dbReference>
<dbReference type="PANTHER" id="PTHR22916">
    <property type="entry name" value="GLYCOSYLTRANSFERASE"/>
    <property type="match status" value="1"/>
</dbReference>
<evidence type="ECO:0000313" key="3">
    <source>
        <dbReference type="Proteomes" id="UP000613193"/>
    </source>
</evidence>
<dbReference type="CDD" id="cd06433">
    <property type="entry name" value="GT_2_WfgS_like"/>
    <property type="match status" value="1"/>
</dbReference>
<dbReference type="RefSeq" id="WP_200063806.1">
    <property type="nucleotide sequence ID" value="NZ_JAEHFW010000001.1"/>
</dbReference>
<evidence type="ECO:0000313" key="2">
    <source>
        <dbReference type="EMBL" id="MBK0378221.1"/>
    </source>
</evidence>
<dbReference type="PANTHER" id="PTHR22916:SF3">
    <property type="entry name" value="UDP-GLCNAC:BETAGAL BETA-1,3-N-ACETYLGLUCOSAMINYLTRANSFERASE-LIKE PROTEIN 1"/>
    <property type="match status" value="1"/>
</dbReference>
<proteinExistence type="predicted"/>
<reference evidence="2" key="1">
    <citation type="submission" date="2020-12" db="EMBL/GenBank/DDBJ databases">
        <title>Bacterial novel species Mucilaginibacter sp. SD-g isolated from soil.</title>
        <authorList>
            <person name="Jung H.-Y."/>
        </authorList>
    </citation>
    <scope>NUCLEOTIDE SEQUENCE</scope>
    <source>
        <strain evidence="2">SD-g</strain>
    </source>
</reference>
<name>A0A934PS60_9SPHI</name>
<dbReference type="AlphaFoldDB" id="A0A934PS60"/>
<protein>
    <submittedName>
        <fullName evidence="2">Glycosyltransferase</fullName>
    </submittedName>
</protein>
<dbReference type="Proteomes" id="UP000613193">
    <property type="component" value="Unassembled WGS sequence"/>
</dbReference>
<dbReference type="EMBL" id="JAEHFW010000001">
    <property type="protein sequence ID" value="MBK0378221.1"/>
    <property type="molecule type" value="Genomic_DNA"/>
</dbReference>
<evidence type="ECO:0000259" key="1">
    <source>
        <dbReference type="Pfam" id="PF00535"/>
    </source>
</evidence>
<sequence length="249" mass="28323">MHPVKISLITVSYNAAATIDKCIHSVIDQDYNNMEYIIIDGASTDNTLQIVKKYHDHINLIISEPDKGIYDAMNKGISVATGDVIGMLNADDYFATPTVLKEIAGVFAANHNIDALYADLDFVKPNGKVVRKWRSGKYTEGKFNYGWMPPHPTFYCRKNLYDKWGNYRLDIGTAADYELMLRFIHVGKVTVFYLNKVLINMLIGGVSNKKSIALVKVLHFDMMAMYKNGLIFPPISLILKRLRKVRQFF</sequence>
<gene>
    <name evidence="2" type="ORF">I5M19_02825</name>
</gene>
<accession>A0A934PS60</accession>